<dbReference type="InterPro" id="IPR013766">
    <property type="entry name" value="Thioredoxin_domain"/>
</dbReference>
<evidence type="ECO:0000259" key="1">
    <source>
        <dbReference type="Pfam" id="PF00085"/>
    </source>
</evidence>
<dbReference type="Gene3D" id="3.40.30.10">
    <property type="entry name" value="Glutaredoxin"/>
    <property type="match status" value="1"/>
</dbReference>
<name>A0A1J5RCU8_9ZZZZ</name>
<dbReference type="Pfam" id="PF00085">
    <property type="entry name" value="Thioredoxin"/>
    <property type="match status" value="1"/>
</dbReference>
<feature type="domain" description="Thioredoxin" evidence="1">
    <location>
        <begin position="7"/>
        <end position="64"/>
    </location>
</feature>
<reference evidence="2" key="1">
    <citation type="submission" date="2016-10" db="EMBL/GenBank/DDBJ databases">
        <title>Sequence of Gallionella enrichment culture.</title>
        <authorList>
            <person name="Poehlein A."/>
            <person name="Muehling M."/>
            <person name="Daniel R."/>
        </authorList>
    </citation>
    <scope>NUCLEOTIDE SEQUENCE</scope>
</reference>
<dbReference type="InterPro" id="IPR036249">
    <property type="entry name" value="Thioredoxin-like_sf"/>
</dbReference>
<sequence>MELEPLIVACLCAQWCGVCRDWRAAFDALAARLPQARCVWVDVEDQAALLGDLEVDSFPTLAVQRGPWLLHCAPALPQADVWLRLVSSLAALDATQCRAQASRLAGSAPDSIWPDLRRFTR</sequence>
<evidence type="ECO:0000313" key="2">
    <source>
        <dbReference type="EMBL" id="OIQ93920.1"/>
    </source>
</evidence>
<accession>A0A1J5RCU8</accession>
<dbReference type="AlphaFoldDB" id="A0A1J5RCU8"/>
<dbReference type="EMBL" id="MLJW01000197">
    <property type="protein sequence ID" value="OIQ93920.1"/>
    <property type="molecule type" value="Genomic_DNA"/>
</dbReference>
<dbReference type="CDD" id="cd02947">
    <property type="entry name" value="TRX_family"/>
    <property type="match status" value="1"/>
</dbReference>
<comment type="caution">
    <text evidence="2">The sequence shown here is derived from an EMBL/GenBank/DDBJ whole genome shotgun (WGS) entry which is preliminary data.</text>
</comment>
<dbReference type="SUPFAM" id="SSF52833">
    <property type="entry name" value="Thioredoxin-like"/>
    <property type="match status" value="1"/>
</dbReference>
<proteinExistence type="predicted"/>
<organism evidence="2">
    <name type="scientific">mine drainage metagenome</name>
    <dbReference type="NCBI Taxonomy" id="410659"/>
    <lineage>
        <taxon>unclassified sequences</taxon>
        <taxon>metagenomes</taxon>
        <taxon>ecological metagenomes</taxon>
    </lineage>
</organism>
<protein>
    <submittedName>
        <fullName evidence="2">Thioredoxin 2</fullName>
    </submittedName>
</protein>
<gene>
    <name evidence="2" type="ORF">GALL_241080</name>
</gene>